<comment type="caution">
    <text evidence="2">The sequence shown here is derived from an EMBL/GenBank/DDBJ whole genome shotgun (WGS) entry which is preliminary data.</text>
</comment>
<dbReference type="EMBL" id="JAUCMV010000001">
    <property type="protein sequence ID" value="KAK0425882.1"/>
    <property type="molecule type" value="Genomic_DNA"/>
</dbReference>
<keyword evidence="3" id="KW-1185">Reference proteome</keyword>
<evidence type="ECO:0000313" key="2">
    <source>
        <dbReference type="EMBL" id="KAK0425882.1"/>
    </source>
</evidence>
<sequence length="580" mass="63789">MDAEADSSSNGFQMDCTIPELPAGQKLRLFLVKPWDDPNFVGLNTVEIFSSKGTRAEIASITTNAAESQGSVESLLCGNGFRCTDPKEMWLAKYSATEGPVWVEIVFAEPTELAMIRIWNYNESRVHALRGVHEMRIELDDVVVFFGEMSCAYSEQVVQPLGDTILFTTSDAILEAVSENDAFLQEAGEITRTTSLLDLLHIDVSTPSPLDTNALFNLPASASLGGIVHRPTTGDLRRRASLSELLLAEFGSASTSDAPSEASEDEGAVAGRVFHMEITANWGAPDVVGLTGVQFLGPHGTLLDNSKCSVKASNGDDAVKRILDGQNLTTKADEMWLCKFDPEGPPLCLTFTFTETVSVTGISVWNYNESPEMAYAGVRCAQFYFGSRTLSSVLLRKAPGYVFFDFVQDVLFDKVQLLRPSTARPNTRSINAFIYQIRLLSSWGDEFYIGLNGIEIFDRHNQLISLKPQNIAAFPESVNVLPNVVGDPRSSDKLIDGVNDTTKPAHMWLTPIFPNKYARIFIIFDMPTFVSQICVYNYRKNPERGVRHIAISADDLIVFSGEVPQSTTGQTGKLAISLRE</sequence>
<dbReference type="InterPro" id="IPR026704">
    <property type="entry name" value="KATNIP"/>
</dbReference>
<protein>
    <recommendedName>
        <fullName evidence="1">KATNIP domain-containing protein</fullName>
    </recommendedName>
</protein>
<organism evidence="2 3">
    <name type="scientific">Steinernema hermaphroditum</name>
    <dbReference type="NCBI Taxonomy" id="289476"/>
    <lineage>
        <taxon>Eukaryota</taxon>
        <taxon>Metazoa</taxon>
        <taxon>Ecdysozoa</taxon>
        <taxon>Nematoda</taxon>
        <taxon>Chromadorea</taxon>
        <taxon>Rhabditida</taxon>
        <taxon>Tylenchina</taxon>
        <taxon>Panagrolaimomorpha</taxon>
        <taxon>Strongyloidoidea</taxon>
        <taxon>Steinernematidae</taxon>
        <taxon>Steinernema</taxon>
    </lineage>
</organism>
<name>A0AA39M9E4_9BILA</name>
<gene>
    <name evidence="2" type="ORF">QR680_009438</name>
</gene>
<evidence type="ECO:0000313" key="3">
    <source>
        <dbReference type="Proteomes" id="UP001175271"/>
    </source>
</evidence>
<reference evidence="2" key="1">
    <citation type="submission" date="2023-06" db="EMBL/GenBank/DDBJ databases">
        <title>Genomic analysis of the entomopathogenic nematode Steinernema hermaphroditum.</title>
        <authorList>
            <person name="Schwarz E.M."/>
            <person name="Heppert J.K."/>
            <person name="Baniya A."/>
            <person name="Schwartz H.T."/>
            <person name="Tan C.-H."/>
            <person name="Antoshechkin I."/>
            <person name="Sternberg P.W."/>
            <person name="Goodrich-Blair H."/>
            <person name="Dillman A.R."/>
        </authorList>
    </citation>
    <scope>NUCLEOTIDE SEQUENCE</scope>
    <source>
        <strain evidence="2">PS9179</strain>
        <tissue evidence="2">Whole animal</tissue>
    </source>
</reference>
<dbReference type="PANTHER" id="PTHR21534">
    <property type="entry name" value="KATANIN-INTERACTING PROTEIN"/>
    <property type="match status" value="1"/>
</dbReference>
<dbReference type="Pfam" id="PF14652">
    <property type="entry name" value="DUF4457"/>
    <property type="match status" value="2"/>
</dbReference>
<dbReference type="Proteomes" id="UP001175271">
    <property type="component" value="Unassembled WGS sequence"/>
</dbReference>
<dbReference type="AlphaFoldDB" id="A0AA39M9E4"/>
<accession>A0AA39M9E4</accession>
<dbReference type="InterPro" id="IPR027859">
    <property type="entry name" value="KATNIP_dom"/>
</dbReference>
<proteinExistence type="predicted"/>
<feature type="domain" description="KATNIP" evidence="1">
    <location>
        <begin position="9"/>
        <end position="150"/>
    </location>
</feature>
<feature type="domain" description="KATNIP" evidence="1">
    <location>
        <begin position="277"/>
        <end position="565"/>
    </location>
</feature>
<evidence type="ECO:0000259" key="1">
    <source>
        <dbReference type="Pfam" id="PF14652"/>
    </source>
</evidence>
<dbReference type="PANTHER" id="PTHR21534:SF0">
    <property type="entry name" value="KATANIN-INTERACTING PROTEIN"/>
    <property type="match status" value="1"/>
</dbReference>